<evidence type="ECO:0000256" key="4">
    <source>
        <dbReference type="SAM" id="MobiDB-lite"/>
    </source>
</evidence>
<dbReference type="InterPro" id="IPR017923">
    <property type="entry name" value="TFIIS_N"/>
</dbReference>
<evidence type="ECO:0000313" key="8">
    <source>
        <dbReference type="Proteomes" id="UP000655225"/>
    </source>
</evidence>
<dbReference type="GO" id="GO:0003682">
    <property type="term" value="F:chromatin binding"/>
    <property type="evidence" value="ECO:0007669"/>
    <property type="project" value="InterPro"/>
</dbReference>
<protein>
    <submittedName>
        <fullName evidence="7">Uncharacterized protein</fullName>
    </submittedName>
</protein>
<feature type="compositionally biased region" description="Basic and acidic residues" evidence="4">
    <location>
        <begin position="841"/>
        <end position="853"/>
    </location>
</feature>
<keyword evidence="8" id="KW-1185">Reference proteome</keyword>
<feature type="compositionally biased region" description="Polar residues" evidence="4">
    <location>
        <begin position="1288"/>
        <end position="1303"/>
    </location>
</feature>
<sequence length="1828" mass="194936">MGCNRSVVGSLNGDATNRFYGVWVETQLFVFLPPEATRLLKVWDWLQNFVDTGVEELTLKSNTYIPPLFATAKPPLFAAIVADYAVDGCLVTAHLGIDVSRSERKSDRNQNWRRCKAMHGREGEDRKRRRHMWPVPALGTTTVAVDSIISTADSFFKDGRKISVGDCALFKPPQESPPFIGIIRWLTSGKEDNFLKLGVNWLYRPAEVKLGKGILLEAAPNEVFYSFHRDEIPAASLLHPCKVAFLRKGIELPSGISSFVCRRVYDIASKRLWWLTDQDYINERQEEVDQLLDKTRLEMHATVQPGGRSPKPLNGPASTPQLKPGSDGAQNSATFSCVKGKKKERTDQGSDPVKRERATKTDDGDSGQFRTESMLKSEIAKITEKGGLLDFEGVDKLVQLIKPDRVEKKIDLADRKMLADVIASTDRFDCLGRFVELRGLPVLDEWLQEVHKGKIGHGSNPRESDKSIEEFLLALLRALDKLPVNLHALQTCNIGKSVNNLRSHKNLEIQKKARSLVDTWKKRVEAEMKITDAKSGSSQAVSWPTKPGLSEVSHVGNRRTGGSSEPPVKSSITPSAFKTAPVKLGQGESVFKSTPQLPGSAKSASLPVSVGISSKDLHSKIAVGSGISDLPLTTIGEEKSSSSSQSQNNSQSCSSDHAKTVASSWKEDARSSTAGSLSVNKISSRISRHRKSSNGFVGSAVSGVQKETGSGKCGSLNRNVDSEKVSQSGSGLTCERALDMPVVDHGNSHRLIVRLPNLGRSPARSASGGSFEDPSIMVSRASSPGLSEKHDHYDRKVKGRSDVYRANIASDANTESWQSNDVKDGLAGSDEGDGSPDAVLEEERCRTGEESGKTTEASNATCSSSGNLKSGKSYEASFSSINALIDSCVKHSEACVPLSVGDDVGMNLLASVAAGEMPKSDLVSPIGSPGRNSLVPEDSCMGNDAKLKPSRENIVDRKQGGPDDVADGVPEKQEDIVGTRVKDGFQHLTTHVSANYSGGGCKTTSYFSDVKPVGEHSEHLHSSSMELQRTAELCLKYDGEPETAAGSLAVSLTDTREEGAEGEGANQLCEKRTSGVTGVNGDGGPDFKQKIGSPLFDENKKVDLAGERIVDSVAAVSDFVCGSVGDACDIDNVVSSVKAEKDAVEESPSCPSLEIDGENKNIVHERLSGGISTEQTPPVARLEAMEGSGEDVVLPSGSGNVMGPKNIGTFKAEKADDMEARSHVEQSGKQVMEQASNGPPSLDDRVGAGLGSAFSDHTSEGVEENIERKEVLEHRSSGSDPHEDSSSIPVQETEQCVKSSGSKLTGEEADEKEEYLSTADASSLSVAAGSDMAAKLDFDLNKGFPGDDGNQGEPINSAAPGCSSAVHFPSPLPFPVSSMSSGLPASITVAAAAKGPFVPPENLLKSKAELGWKGSAATSAFRPAEPRKVLEMPLSTTDIPLPANTVGKLVRPALDIDLNVADERNLDDMVAQSSAHLIGSESGPPINNCGMAHGEMFSSPARARSAGGLDLDLNRVDEGTDVGQFSASTSSRLEIPLLSVRSSSFGGLPNSDVNVLRNFDLNNGPGLDEAGTEPAPHNQHAKSSVPFLPPVAGLRMSNTELGNFSSWFPPGNSYSSVTVPPNLPDRGEQPYPILATAGAQRILGPPTAGTNFSPDVYRGAVLSSSPAVGFPPATPFQYSMFPFGSSYPLPSTSFSGGLTTYMDSSSGGVLHFPAVPSQLVGPAGAVSSHYPRPYVISLPDGTSNGGAESSRRWGWQGLDLNEGPGGVDIEGRDERLPLALRQLSVASSPVLSEEQARIYQAAGGMLKRKEPEGGWDAERFSYKHHSWQ</sequence>
<dbReference type="PANTHER" id="PTHR46548">
    <property type="entry name" value="BAH AND TFIIS DOMAIN-CONTAINING PROTEIN-RELATED"/>
    <property type="match status" value="1"/>
</dbReference>
<evidence type="ECO:0000259" key="5">
    <source>
        <dbReference type="PROSITE" id="PS51038"/>
    </source>
</evidence>
<dbReference type="InterPro" id="IPR001025">
    <property type="entry name" value="BAH_dom"/>
</dbReference>
<dbReference type="SUPFAM" id="SSF47676">
    <property type="entry name" value="Conserved domain common to transcription factors TFIIS, elongin A, CRSP70"/>
    <property type="match status" value="1"/>
</dbReference>
<dbReference type="Proteomes" id="UP000655225">
    <property type="component" value="Unassembled WGS sequence"/>
</dbReference>
<dbReference type="GO" id="GO:0005634">
    <property type="term" value="C:nucleus"/>
    <property type="evidence" value="ECO:0007669"/>
    <property type="project" value="UniProtKB-SubCell"/>
</dbReference>
<feature type="compositionally biased region" description="Basic and acidic residues" evidence="4">
    <location>
        <begin position="1215"/>
        <end position="1226"/>
    </location>
</feature>
<dbReference type="OrthoDB" id="1917005at2759"/>
<dbReference type="PROSITE" id="PS51319">
    <property type="entry name" value="TFIIS_N"/>
    <property type="match status" value="1"/>
</dbReference>
<feature type="compositionally biased region" description="Polar residues" evidence="4">
    <location>
        <begin position="854"/>
        <end position="871"/>
    </location>
</feature>
<organism evidence="7 8">
    <name type="scientific">Tetracentron sinense</name>
    <name type="common">Spur-leaf</name>
    <dbReference type="NCBI Taxonomy" id="13715"/>
    <lineage>
        <taxon>Eukaryota</taxon>
        <taxon>Viridiplantae</taxon>
        <taxon>Streptophyta</taxon>
        <taxon>Embryophyta</taxon>
        <taxon>Tracheophyta</taxon>
        <taxon>Spermatophyta</taxon>
        <taxon>Magnoliopsida</taxon>
        <taxon>Trochodendrales</taxon>
        <taxon>Trochodendraceae</taxon>
        <taxon>Tetracentron</taxon>
    </lineage>
</organism>
<evidence type="ECO:0000256" key="3">
    <source>
        <dbReference type="PROSITE-ProRule" id="PRU00649"/>
    </source>
</evidence>
<dbReference type="CDD" id="cd00183">
    <property type="entry name" value="TFIIS_I"/>
    <property type="match status" value="1"/>
</dbReference>
<feature type="region of interest" description="Disordered" evidence="4">
    <location>
        <begin position="1807"/>
        <end position="1828"/>
    </location>
</feature>
<dbReference type="InterPro" id="IPR003617">
    <property type="entry name" value="TFIIS/CRSP70_N_sub"/>
</dbReference>
<dbReference type="InterPro" id="IPR043151">
    <property type="entry name" value="BAH_sf"/>
</dbReference>
<dbReference type="SMART" id="SM00439">
    <property type="entry name" value="BAH"/>
    <property type="match status" value="1"/>
</dbReference>
<reference evidence="7 8" key="1">
    <citation type="submission" date="2020-04" db="EMBL/GenBank/DDBJ databases">
        <title>Plant Genome Project.</title>
        <authorList>
            <person name="Zhang R.-G."/>
        </authorList>
    </citation>
    <scope>NUCLEOTIDE SEQUENCE [LARGE SCALE GENOMIC DNA]</scope>
    <source>
        <strain evidence="7">YNK0</strain>
        <tissue evidence="7">Leaf</tissue>
    </source>
</reference>
<feature type="compositionally biased region" description="Low complexity" evidence="4">
    <location>
        <begin position="641"/>
        <end position="655"/>
    </location>
</feature>
<feature type="region of interest" description="Disordered" evidence="4">
    <location>
        <begin position="536"/>
        <end position="575"/>
    </location>
</feature>
<feature type="region of interest" description="Disordered" evidence="4">
    <location>
        <begin position="812"/>
        <end position="871"/>
    </location>
</feature>
<dbReference type="InterPro" id="IPR035441">
    <property type="entry name" value="TFIIS/LEDGF_dom_sf"/>
</dbReference>
<dbReference type="PROSITE" id="PS51038">
    <property type="entry name" value="BAH"/>
    <property type="match status" value="1"/>
</dbReference>
<feature type="compositionally biased region" description="Basic and acidic residues" evidence="4">
    <location>
        <begin position="344"/>
        <end position="363"/>
    </location>
</feature>
<keyword evidence="2 3" id="KW-0539">Nucleus</keyword>
<feature type="region of interest" description="Disordered" evidence="4">
    <location>
        <begin position="634"/>
        <end position="728"/>
    </location>
</feature>
<dbReference type="EMBL" id="JABCRI010000018">
    <property type="protein sequence ID" value="KAF8390363.1"/>
    <property type="molecule type" value="Genomic_DNA"/>
</dbReference>
<dbReference type="Gene3D" id="2.30.30.490">
    <property type="match status" value="1"/>
</dbReference>
<feature type="domain" description="TFIIS N-terminal" evidence="6">
    <location>
        <begin position="441"/>
        <end position="527"/>
    </location>
</feature>
<gene>
    <name evidence="7" type="ORF">HHK36_024888</name>
</gene>
<dbReference type="PANTHER" id="PTHR46548:SF1">
    <property type="entry name" value="BAH AND TFIIS DOMAIN-CONTAINING PROTEIN-RELATED"/>
    <property type="match status" value="1"/>
</dbReference>
<dbReference type="Gene3D" id="1.20.930.10">
    <property type="entry name" value="Conserved domain common to transcription factors TFIIS, elongin A, CRSP70"/>
    <property type="match status" value="1"/>
</dbReference>
<dbReference type="Pfam" id="PF01426">
    <property type="entry name" value="BAH"/>
    <property type="match status" value="1"/>
</dbReference>
<comment type="caution">
    <text evidence="7">The sequence shown here is derived from an EMBL/GenBank/DDBJ whole genome shotgun (WGS) entry which is preliminary data.</text>
</comment>
<feature type="compositionally biased region" description="Polar residues" evidence="4">
    <location>
        <begin position="671"/>
        <end position="680"/>
    </location>
</feature>
<evidence type="ECO:0000256" key="1">
    <source>
        <dbReference type="ARBA" id="ARBA00004123"/>
    </source>
</evidence>
<feature type="region of interest" description="Disordered" evidence="4">
    <location>
        <begin position="1564"/>
        <end position="1584"/>
    </location>
</feature>
<accession>A0A835D4I5</accession>
<dbReference type="SMART" id="SM00509">
    <property type="entry name" value="TFS2N"/>
    <property type="match status" value="1"/>
</dbReference>
<feature type="compositionally biased region" description="Polar residues" evidence="4">
    <location>
        <begin position="1227"/>
        <end position="1239"/>
    </location>
</feature>
<feature type="region of interest" description="Disordered" evidence="4">
    <location>
        <begin position="1215"/>
        <end position="1312"/>
    </location>
</feature>
<feature type="compositionally biased region" description="Basic and acidic residues" evidence="4">
    <location>
        <begin position="1257"/>
        <end position="1285"/>
    </location>
</feature>
<proteinExistence type="predicted"/>
<dbReference type="Pfam" id="PF08711">
    <property type="entry name" value="Med26"/>
    <property type="match status" value="1"/>
</dbReference>
<name>A0A835D4I5_TETSI</name>
<evidence type="ECO:0000259" key="6">
    <source>
        <dbReference type="PROSITE" id="PS51319"/>
    </source>
</evidence>
<comment type="subcellular location">
    <subcellularLocation>
        <location evidence="1 3">Nucleus</location>
    </subcellularLocation>
</comment>
<feature type="compositionally biased region" description="Basic and acidic residues" evidence="4">
    <location>
        <begin position="1807"/>
        <end position="1821"/>
    </location>
</feature>
<dbReference type="OMA" id="RINNTEM"/>
<feature type="domain" description="BAH" evidence="5">
    <location>
        <begin position="160"/>
        <end position="276"/>
    </location>
</feature>
<evidence type="ECO:0000313" key="7">
    <source>
        <dbReference type="EMBL" id="KAF8390363.1"/>
    </source>
</evidence>
<evidence type="ECO:0000256" key="2">
    <source>
        <dbReference type="ARBA" id="ARBA00023242"/>
    </source>
</evidence>
<feature type="region of interest" description="Disordered" evidence="4">
    <location>
        <begin position="301"/>
        <end position="372"/>
    </location>
</feature>